<dbReference type="PANTHER" id="PTHR23508">
    <property type="entry name" value="CARBOXYLIC ACID TRANSPORTER PROTEIN HOMOLOG"/>
    <property type="match status" value="1"/>
</dbReference>
<feature type="transmembrane region" description="Helical" evidence="6">
    <location>
        <begin position="20"/>
        <end position="46"/>
    </location>
</feature>
<keyword evidence="9" id="KW-1185">Reference proteome</keyword>
<feature type="transmembrane region" description="Helical" evidence="6">
    <location>
        <begin position="293"/>
        <end position="314"/>
    </location>
</feature>
<evidence type="ECO:0000256" key="2">
    <source>
        <dbReference type="ARBA" id="ARBA00022448"/>
    </source>
</evidence>
<evidence type="ECO:0000256" key="6">
    <source>
        <dbReference type="SAM" id="Phobius"/>
    </source>
</evidence>
<dbReference type="PROSITE" id="PS50850">
    <property type="entry name" value="MFS"/>
    <property type="match status" value="1"/>
</dbReference>
<proteinExistence type="predicted"/>
<sequence length="448" mass="48821">MRVVQTAQVIAESKFNKFHLLVFLWCFYAIAFDGFDIALFGIGLPLMMEDYKLTVVEAGAIGSYTLVGMMLGSFILGSLSDVIGRKRILAICMALFSIFSLLAGLAPNSLVFTIMRFVAALGMGGLMPAVISIMTEYSPKKNRALIVATMYCGYSIGSILASLIGMYVMESLGWRFLYYLGIIPIFTLPFFLKKFPESLSYYILRKQGDKIANILNKVDPKGNYQATDDYEYDTVKEQAKGFLAKKLVSDNRFVSTLAFWTAVFSCLLMIYGLNTWLPKIMRESGFGISSSLSFILVLGVGQIGGSLLGGLLVEKIGHRKVLLLMYGLGTCCFVLLSITSNTLLLYLLVAIGGACTGGTQNLVNPYISEFYPREIRTTGLSVTVGIGRIGAILAPILIGLVLATNIAPQQAFIAFAIPSILGGIAFLLVQEKYGSFDRVGKAPQREAA</sequence>
<dbReference type="SUPFAM" id="SSF103473">
    <property type="entry name" value="MFS general substrate transporter"/>
    <property type="match status" value="1"/>
</dbReference>
<feature type="domain" description="Major facilitator superfamily (MFS) profile" evidence="7">
    <location>
        <begin position="22"/>
        <end position="434"/>
    </location>
</feature>
<dbReference type="InterPro" id="IPR005829">
    <property type="entry name" value="Sugar_transporter_CS"/>
</dbReference>
<feature type="transmembrane region" description="Helical" evidence="6">
    <location>
        <begin position="174"/>
        <end position="192"/>
    </location>
</feature>
<keyword evidence="3 6" id="KW-0812">Transmembrane</keyword>
<organism evidence="8 9">
    <name type="scientific">Lederbergia wuyishanensis</name>
    <dbReference type="NCBI Taxonomy" id="1347903"/>
    <lineage>
        <taxon>Bacteria</taxon>
        <taxon>Bacillati</taxon>
        <taxon>Bacillota</taxon>
        <taxon>Bacilli</taxon>
        <taxon>Bacillales</taxon>
        <taxon>Bacillaceae</taxon>
        <taxon>Lederbergia</taxon>
    </lineage>
</organism>
<dbReference type="PROSITE" id="PS00217">
    <property type="entry name" value="SUGAR_TRANSPORT_2"/>
    <property type="match status" value="1"/>
</dbReference>
<comment type="subcellular location">
    <subcellularLocation>
        <location evidence="1">Cell membrane</location>
        <topology evidence="1">Multi-pass membrane protein</topology>
    </subcellularLocation>
</comment>
<dbReference type="RefSeq" id="WP_244680717.1">
    <property type="nucleotide sequence ID" value="NZ_JALIRM010000002.1"/>
</dbReference>
<evidence type="ECO:0000256" key="3">
    <source>
        <dbReference type="ARBA" id="ARBA00022692"/>
    </source>
</evidence>
<reference evidence="8 9" key="1">
    <citation type="submission" date="2023-07" db="EMBL/GenBank/DDBJ databases">
        <title>Genomic Encyclopedia of Type Strains, Phase IV (KMG-IV): sequencing the most valuable type-strain genomes for metagenomic binning, comparative biology and taxonomic classification.</title>
        <authorList>
            <person name="Goeker M."/>
        </authorList>
    </citation>
    <scope>NUCLEOTIDE SEQUENCE [LARGE SCALE GENOMIC DNA]</scope>
    <source>
        <strain evidence="8 9">DSM 27848</strain>
    </source>
</reference>
<keyword evidence="2" id="KW-0813">Transport</keyword>
<dbReference type="PANTHER" id="PTHR23508:SF10">
    <property type="entry name" value="CARBOXYLIC ACID TRANSPORTER PROTEIN HOMOLOG"/>
    <property type="match status" value="1"/>
</dbReference>
<dbReference type="InterPro" id="IPR011701">
    <property type="entry name" value="MFS"/>
</dbReference>
<feature type="transmembrane region" description="Helical" evidence="6">
    <location>
        <begin position="379"/>
        <end position="403"/>
    </location>
</feature>
<feature type="transmembrane region" description="Helical" evidence="6">
    <location>
        <begin position="145"/>
        <end position="168"/>
    </location>
</feature>
<keyword evidence="5 6" id="KW-0472">Membrane</keyword>
<dbReference type="EMBL" id="JAUSUO010000002">
    <property type="protein sequence ID" value="MDQ0342750.1"/>
    <property type="molecule type" value="Genomic_DNA"/>
</dbReference>
<evidence type="ECO:0000256" key="4">
    <source>
        <dbReference type="ARBA" id="ARBA00022989"/>
    </source>
</evidence>
<dbReference type="Gene3D" id="1.20.1250.20">
    <property type="entry name" value="MFS general substrate transporter like domains"/>
    <property type="match status" value="1"/>
</dbReference>
<dbReference type="CDD" id="cd17365">
    <property type="entry name" value="MFS_PcaK_like"/>
    <property type="match status" value="1"/>
</dbReference>
<evidence type="ECO:0000259" key="7">
    <source>
        <dbReference type="PROSITE" id="PS50850"/>
    </source>
</evidence>
<feature type="transmembrane region" description="Helical" evidence="6">
    <location>
        <begin position="88"/>
        <end position="106"/>
    </location>
</feature>
<dbReference type="Pfam" id="PF07690">
    <property type="entry name" value="MFS_1"/>
    <property type="match status" value="1"/>
</dbReference>
<gene>
    <name evidence="8" type="ORF">J2S14_001562</name>
</gene>
<evidence type="ECO:0000256" key="5">
    <source>
        <dbReference type="ARBA" id="ARBA00023136"/>
    </source>
</evidence>
<feature type="transmembrane region" description="Helical" evidence="6">
    <location>
        <begin position="344"/>
        <end position="367"/>
    </location>
</feature>
<protein>
    <submittedName>
        <fullName evidence="8">AAHS family benzoate transporter-like MFS transporter</fullName>
    </submittedName>
</protein>
<dbReference type="Proteomes" id="UP001232343">
    <property type="component" value="Unassembled WGS sequence"/>
</dbReference>
<feature type="transmembrane region" description="Helical" evidence="6">
    <location>
        <begin position="58"/>
        <end position="76"/>
    </location>
</feature>
<feature type="transmembrane region" description="Helical" evidence="6">
    <location>
        <begin position="253"/>
        <end position="273"/>
    </location>
</feature>
<dbReference type="InterPro" id="IPR036259">
    <property type="entry name" value="MFS_trans_sf"/>
</dbReference>
<evidence type="ECO:0000313" key="9">
    <source>
        <dbReference type="Proteomes" id="UP001232343"/>
    </source>
</evidence>
<keyword evidence="4 6" id="KW-1133">Transmembrane helix</keyword>
<feature type="transmembrane region" description="Helical" evidence="6">
    <location>
        <begin position="409"/>
        <end position="429"/>
    </location>
</feature>
<feature type="transmembrane region" description="Helical" evidence="6">
    <location>
        <begin position="112"/>
        <end position="133"/>
    </location>
</feature>
<dbReference type="InterPro" id="IPR020846">
    <property type="entry name" value="MFS_dom"/>
</dbReference>
<evidence type="ECO:0000256" key="1">
    <source>
        <dbReference type="ARBA" id="ARBA00004651"/>
    </source>
</evidence>
<feature type="transmembrane region" description="Helical" evidence="6">
    <location>
        <begin position="321"/>
        <end position="338"/>
    </location>
</feature>
<comment type="caution">
    <text evidence="8">The sequence shown here is derived from an EMBL/GenBank/DDBJ whole genome shotgun (WGS) entry which is preliminary data.</text>
</comment>
<name>A0ABU0D2Z1_9BACI</name>
<accession>A0ABU0D2Z1</accession>
<evidence type="ECO:0000313" key="8">
    <source>
        <dbReference type="EMBL" id="MDQ0342750.1"/>
    </source>
</evidence>